<dbReference type="EMBL" id="JARJCM010000044">
    <property type="protein sequence ID" value="KAJ7036260.1"/>
    <property type="molecule type" value="Genomic_DNA"/>
</dbReference>
<evidence type="ECO:0000313" key="3">
    <source>
        <dbReference type="Proteomes" id="UP001218188"/>
    </source>
</evidence>
<proteinExistence type="predicted"/>
<evidence type="ECO:0000313" key="2">
    <source>
        <dbReference type="EMBL" id="KAJ7036260.1"/>
    </source>
</evidence>
<reference evidence="2" key="1">
    <citation type="submission" date="2023-03" db="EMBL/GenBank/DDBJ databases">
        <title>Massive genome expansion in bonnet fungi (Mycena s.s.) driven by repeated elements and novel gene families across ecological guilds.</title>
        <authorList>
            <consortium name="Lawrence Berkeley National Laboratory"/>
            <person name="Harder C.B."/>
            <person name="Miyauchi S."/>
            <person name="Viragh M."/>
            <person name="Kuo A."/>
            <person name="Thoen E."/>
            <person name="Andreopoulos B."/>
            <person name="Lu D."/>
            <person name="Skrede I."/>
            <person name="Drula E."/>
            <person name="Henrissat B."/>
            <person name="Morin E."/>
            <person name="Kohler A."/>
            <person name="Barry K."/>
            <person name="LaButti K."/>
            <person name="Morin E."/>
            <person name="Salamov A."/>
            <person name="Lipzen A."/>
            <person name="Mereny Z."/>
            <person name="Hegedus B."/>
            <person name="Baldrian P."/>
            <person name="Stursova M."/>
            <person name="Weitz H."/>
            <person name="Taylor A."/>
            <person name="Grigoriev I.V."/>
            <person name="Nagy L.G."/>
            <person name="Martin F."/>
            <person name="Kauserud H."/>
        </authorList>
    </citation>
    <scope>NUCLEOTIDE SEQUENCE</scope>
    <source>
        <strain evidence="2">CBHHK200</strain>
    </source>
</reference>
<name>A0AAD6X5H1_9AGAR</name>
<evidence type="ECO:0000256" key="1">
    <source>
        <dbReference type="SAM" id="MobiDB-lite"/>
    </source>
</evidence>
<feature type="region of interest" description="Disordered" evidence="1">
    <location>
        <begin position="490"/>
        <end position="545"/>
    </location>
</feature>
<comment type="caution">
    <text evidence="2">The sequence shown here is derived from an EMBL/GenBank/DDBJ whole genome shotgun (WGS) entry which is preliminary data.</text>
</comment>
<sequence>MSTLLVYSPELNRIASNLSLSVSPVAYVADQSSQPTVVDLTDLAENLLAVDVDINDELLSTVPMAMHTELPNSELQIGTEGIDDVELGIVILQSLHNVSTAEHSGEFGETIKESVDTTRAPAEFGHSLADIEMQEAVPIELPTSRGFKQDVDQVEDMEKCKNRDLMDDAAAARLSSADTLEQAVQDPTKNLGLFVYLFIFGDLINAYQSRTMSHHERAKIAIRTRLFLQTWCLYLQKAGYSEARHFISKEAFNIFEILVNGILGLIVIHRDHLGDNSCPLLPRFVASEPNEHAFAGLRDVSKDFTLQEAILIVPKLRAKMQAAVLTSLKATDFKKQASVSTPRTWSFQPVDISNAFNPGSALIAQPAPDPDFQDLYLDEDGETIDGAAVECTAAEELQRVVGSLKTASNISCAGDKELDACVMASVALAMEELAKIDDLPESDPERFAEIQKEIVHAMTTQPTAFVALLRGMAASAHSNSTVISMHHDLRQTTPIGPSGSDRAPSSRSASDRRSNGTIGAPTKHRNELPPSDTLARRHTTHSLLS</sequence>
<feature type="compositionally biased region" description="Basic residues" evidence="1">
    <location>
        <begin position="536"/>
        <end position="545"/>
    </location>
</feature>
<protein>
    <submittedName>
        <fullName evidence="2">Uncharacterized protein</fullName>
    </submittedName>
</protein>
<keyword evidence="3" id="KW-1185">Reference proteome</keyword>
<dbReference type="AlphaFoldDB" id="A0AAD6X5H1"/>
<dbReference type="Proteomes" id="UP001218188">
    <property type="component" value="Unassembled WGS sequence"/>
</dbReference>
<accession>A0AAD6X5H1</accession>
<organism evidence="2 3">
    <name type="scientific">Mycena alexandri</name>
    <dbReference type="NCBI Taxonomy" id="1745969"/>
    <lineage>
        <taxon>Eukaryota</taxon>
        <taxon>Fungi</taxon>
        <taxon>Dikarya</taxon>
        <taxon>Basidiomycota</taxon>
        <taxon>Agaricomycotina</taxon>
        <taxon>Agaricomycetes</taxon>
        <taxon>Agaricomycetidae</taxon>
        <taxon>Agaricales</taxon>
        <taxon>Marasmiineae</taxon>
        <taxon>Mycenaceae</taxon>
        <taxon>Mycena</taxon>
    </lineage>
</organism>
<gene>
    <name evidence="2" type="ORF">C8F04DRAFT_1258120</name>
</gene>
<feature type="compositionally biased region" description="Low complexity" evidence="1">
    <location>
        <begin position="496"/>
        <end position="508"/>
    </location>
</feature>